<evidence type="ECO:0000256" key="2">
    <source>
        <dbReference type="ARBA" id="ARBA00022649"/>
    </source>
</evidence>
<evidence type="ECO:0000256" key="10">
    <source>
        <dbReference type="ARBA" id="ARBA00038276"/>
    </source>
</evidence>
<sequence length="103" mass="11862">MNSCYNQLKSNKRIQKLHRILPDLKKRYPIKYLGIFGSYVRDEQTPDSDFDVLIDFNKPISLLDFAGLELELSDTLSVKVDLVSKTSLKSIIGKRIMDEVVEL</sequence>
<dbReference type="KEGG" id="mev:Metev_1258"/>
<keyword evidence="2" id="KW-1277">Toxin-antitoxin system</keyword>
<keyword evidence="6" id="KW-0547">Nucleotide-binding</keyword>
<keyword evidence="3" id="KW-0808">Transferase</keyword>
<dbReference type="GO" id="GO:0070733">
    <property type="term" value="F:AMPylase activity"/>
    <property type="evidence" value="ECO:0007669"/>
    <property type="project" value="UniProtKB-EC"/>
</dbReference>
<evidence type="ECO:0000256" key="4">
    <source>
        <dbReference type="ARBA" id="ARBA00022695"/>
    </source>
</evidence>
<dbReference type="PANTHER" id="PTHR33571:SF19">
    <property type="entry name" value="PROTEIN ADENYLYLTRANSFERASE MJ0128-RELATED"/>
    <property type="match status" value="1"/>
</dbReference>
<dbReference type="InterPro" id="IPR052038">
    <property type="entry name" value="Type-VII_TA_antitoxin"/>
</dbReference>
<evidence type="ECO:0000313" key="15">
    <source>
        <dbReference type="Proteomes" id="UP000000391"/>
    </source>
</evidence>
<evidence type="ECO:0000313" key="14">
    <source>
        <dbReference type="EMBL" id="ADI74125.1"/>
    </source>
</evidence>
<keyword evidence="5" id="KW-0479">Metal-binding</keyword>
<reference evidence="14 15" key="1">
    <citation type="submission" date="2010-06" db="EMBL/GenBank/DDBJ databases">
        <title>Complete sequence chromosome of Methanohalobium evestigatum Z-7303.</title>
        <authorList>
            <consortium name="US DOE Joint Genome Institute"/>
            <person name="Lucas S."/>
            <person name="Copeland A."/>
            <person name="Lapidus A."/>
            <person name="Cheng J.-F."/>
            <person name="Bruce D."/>
            <person name="Goodwin L."/>
            <person name="Pitluck S."/>
            <person name="Saunders E."/>
            <person name="Detter J.C."/>
            <person name="Han C."/>
            <person name="Tapia R."/>
            <person name="Land M."/>
            <person name="Hauser L."/>
            <person name="Kyrpides N."/>
            <person name="Mikhailova N."/>
            <person name="Sieprawska-Lupa M."/>
            <person name="Whitman W.B."/>
            <person name="Anderson I."/>
            <person name="Woyke T."/>
        </authorList>
    </citation>
    <scope>NUCLEOTIDE SEQUENCE [LARGE SCALE GENOMIC DNA]</scope>
    <source>
        <strain evidence="15">ATCC BAA-1072 / DSM 3721 / NBRC 107634 / OCM 161 / Z-7303</strain>
    </source>
</reference>
<evidence type="ECO:0000256" key="12">
    <source>
        <dbReference type="ARBA" id="ARBA00048696"/>
    </source>
</evidence>
<dbReference type="RefSeq" id="WP_013194691.1">
    <property type="nucleotide sequence ID" value="NC_014253.1"/>
</dbReference>
<evidence type="ECO:0000256" key="7">
    <source>
        <dbReference type="ARBA" id="ARBA00022840"/>
    </source>
</evidence>
<gene>
    <name evidence="14" type="ordered locus">Metev_1258</name>
</gene>
<evidence type="ECO:0000256" key="3">
    <source>
        <dbReference type="ARBA" id="ARBA00022679"/>
    </source>
</evidence>
<keyword evidence="7" id="KW-0067">ATP-binding</keyword>
<comment type="catalytic activity">
    <reaction evidence="12">
        <text>L-tyrosyl-[protein] + ATP = O-(5'-adenylyl)-L-tyrosyl-[protein] + diphosphate</text>
        <dbReference type="Rhea" id="RHEA:54288"/>
        <dbReference type="Rhea" id="RHEA-COMP:10136"/>
        <dbReference type="Rhea" id="RHEA-COMP:13846"/>
        <dbReference type="ChEBI" id="CHEBI:30616"/>
        <dbReference type="ChEBI" id="CHEBI:33019"/>
        <dbReference type="ChEBI" id="CHEBI:46858"/>
        <dbReference type="ChEBI" id="CHEBI:83624"/>
        <dbReference type="EC" id="2.7.7.108"/>
    </reaction>
</comment>
<dbReference type="EMBL" id="CP002069">
    <property type="protein sequence ID" value="ADI74125.1"/>
    <property type="molecule type" value="Genomic_DNA"/>
</dbReference>
<protein>
    <recommendedName>
        <fullName evidence="9">protein adenylyltransferase</fullName>
        <ecNumber evidence="9">2.7.7.108</ecNumber>
    </recommendedName>
</protein>
<dbReference type="AlphaFoldDB" id="D7E7Q2"/>
<name>D7E7Q2_METEZ</name>
<dbReference type="HOGENOM" id="CLU_130257_10_0_2"/>
<accession>D7E7Q2</accession>
<keyword evidence="8" id="KW-0460">Magnesium</keyword>
<proteinExistence type="inferred from homology"/>
<dbReference type="GeneID" id="9346891"/>
<comment type="cofactor">
    <cofactor evidence="1">
        <name>Mg(2+)</name>
        <dbReference type="ChEBI" id="CHEBI:18420"/>
    </cofactor>
</comment>
<evidence type="ECO:0000259" key="13">
    <source>
        <dbReference type="Pfam" id="PF01909"/>
    </source>
</evidence>
<keyword evidence="4" id="KW-0548">Nucleotidyltransferase</keyword>
<evidence type="ECO:0000256" key="11">
    <source>
        <dbReference type="ARBA" id="ARBA00047518"/>
    </source>
</evidence>
<evidence type="ECO:0000256" key="5">
    <source>
        <dbReference type="ARBA" id="ARBA00022723"/>
    </source>
</evidence>
<dbReference type="PANTHER" id="PTHR33571">
    <property type="entry name" value="SSL8005 PROTEIN"/>
    <property type="match status" value="1"/>
</dbReference>
<keyword evidence="15" id="KW-1185">Reference proteome</keyword>
<organism evidence="14 15">
    <name type="scientific">Methanohalobium evestigatum (strain ATCC BAA-1072 / DSM 3721 / NBRC 107634 / OCM 161 / Z-7303)</name>
    <dbReference type="NCBI Taxonomy" id="644295"/>
    <lineage>
        <taxon>Archaea</taxon>
        <taxon>Methanobacteriati</taxon>
        <taxon>Methanobacteriota</taxon>
        <taxon>Stenosarchaea group</taxon>
        <taxon>Methanomicrobia</taxon>
        <taxon>Methanosarcinales</taxon>
        <taxon>Methanosarcinaceae</taxon>
        <taxon>Methanohalobium</taxon>
    </lineage>
</organism>
<dbReference type="GO" id="GO:0005524">
    <property type="term" value="F:ATP binding"/>
    <property type="evidence" value="ECO:0007669"/>
    <property type="project" value="UniProtKB-KW"/>
</dbReference>
<comment type="catalytic activity">
    <reaction evidence="11">
        <text>O-(5'-adenylyl)-L-tyrosyl-[protein] + ATP = O-[5'-(adenylyl-(5'-&gt;3')-adenylyl)]-L-tyrosyl-[protein] + diphosphate</text>
        <dbReference type="Rhea" id="RHEA:66528"/>
        <dbReference type="Rhea" id="RHEA-COMP:13846"/>
        <dbReference type="Rhea" id="RHEA-COMP:17046"/>
        <dbReference type="ChEBI" id="CHEBI:30616"/>
        <dbReference type="ChEBI" id="CHEBI:33019"/>
        <dbReference type="ChEBI" id="CHEBI:83624"/>
        <dbReference type="ChEBI" id="CHEBI:167160"/>
    </reaction>
</comment>
<dbReference type="Gene3D" id="3.30.460.10">
    <property type="entry name" value="Beta Polymerase, domain 2"/>
    <property type="match status" value="1"/>
</dbReference>
<dbReference type="SUPFAM" id="SSF81301">
    <property type="entry name" value="Nucleotidyltransferase"/>
    <property type="match status" value="1"/>
</dbReference>
<feature type="domain" description="Polymerase nucleotidyl transferase" evidence="13">
    <location>
        <begin position="19"/>
        <end position="90"/>
    </location>
</feature>
<dbReference type="GO" id="GO:0046872">
    <property type="term" value="F:metal ion binding"/>
    <property type="evidence" value="ECO:0007669"/>
    <property type="project" value="UniProtKB-KW"/>
</dbReference>
<dbReference type="CDD" id="cd05403">
    <property type="entry name" value="NT_KNTase_like"/>
    <property type="match status" value="1"/>
</dbReference>
<dbReference type="Pfam" id="PF01909">
    <property type="entry name" value="NTP_transf_2"/>
    <property type="match status" value="1"/>
</dbReference>
<dbReference type="OrthoDB" id="9287at2157"/>
<dbReference type="InterPro" id="IPR043519">
    <property type="entry name" value="NT_sf"/>
</dbReference>
<evidence type="ECO:0000256" key="9">
    <source>
        <dbReference type="ARBA" id="ARBA00034531"/>
    </source>
</evidence>
<dbReference type="InterPro" id="IPR002934">
    <property type="entry name" value="Polymerase_NTP_transf_dom"/>
</dbReference>
<evidence type="ECO:0000256" key="1">
    <source>
        <dbReference type="ARBA" id="ARBA00001946"/>
    </source>
</evidence>
<evidence type="ECO:0000256" key="6">
    <source>
        <dbReference type="ARBA" id="ARBA00022741"/>
    </source>
</evidence>
<dbReference type="Proteomes" id="UP000000391">
    <property type="component" value="Chromosome"/>
</dbReference>
<comment type="similarity">
    <text evidence="10">Belongs to the MntA antitoxin family.</text>
</comment>
<evidence type="ECO:0000256" key="8">
    <source>
        <dbReference type="ARBA" id="ARBA00022842"/>
    </source>
</evidence>
<dbReference type="EC" id="2.7.7.108" evidence="9"/>
<dbReference type="STRING" id="644295.Metev_1258"/>